<keyword evidence="7" id="KW-1133">Transmembrane helix</keyword>
<feature type="chain" id="PRO_5022228681" evidence="8">
    <location>
        <begin position="23"/>
        <end position="946"/>
    </location>
</feature>
<dbReference type="STRING" id="43265.A0A545UYI7"/>
<feature type="domain" description="NmrA-like" evidence="9">
    <location>
        <begin position="3"/>
        <end position="247"/>
    </location>
</feature>
<dbReference type="SMART" id="SM00248">
    <property type="entry name" value="ANK"/>
    <property type="match status" value="14"/>
</dbReference>
<feature type="repeat" description="ANK" evidence="5">
    <location>
        <begin position="323"/>
        <end position="355"/>
    </location>
</feature>
<evidence type="ECO:0000256" key="5">
    <source>
        <dbReference type="PROSITE-ProRule" id="PRU00023"/>
    </source>
</evidence>
<dbReference type="CDD" id="cd05259">
    <property type="entry name" value="PCBER_SDR_a"/>
    <property type="match status" value="1"/>
</dbReference>
<dbReference type="PANTHER" id="PTHR24173:SF74">
    <property type="entry name" value="ANKYRIN REPEAT DOMAIN-CONTAINING PROTEIN 16"/>
    <property type="match status" value="1"/>
</dbReference>
<dbReference type="OrthoDB" id="5283654at2759"/>
<dbReference type="Gene3D" id="3.90.25.10">
    <property type="entry name" value="UDP-galactose 4-epimerase, domain 1"/>
    <property type="match status" value="1"/>
</dbReference>
<gene>
    <name evidence="10" type="ORF">IF1G_06519</name>
</gene>
<keyword evidence="8" id="KW-0732">Signal</keyword>
<dbReference type="GO" id="GO:0016491">
    <property type="term" value="F:oxidoreductase activity"/>
    <property type="evidence" value="ECO:0007669"/>
    <property type="project" value="UniProtKB-KW"/>
</dbReference>
<evidence type="ECO:0000256" key="8">
    <source>
        <dbReference type="SAM" id="SignalP"/>
    </source>
</evidence>
<name>A0A545UYI7_9HYPO</name>
<proteinExistence type="predicted"/>
<evidence type="ECO:0000259" key="9">
    <source>
        <dbReference type="Pfam" id="PF05368"/>
    </source>
</evidence>
<feature type="repeat" description="ANK" evidence="5">
    <location>
        <begin position="487"/>
        <end position="519"/>
    </location>
</feature>
<keyword evidence="1" id="KW-0677">Repeat</keyword>
<feature type="region of interest" description="Disordered" evidence="6">
    <location>
        <begin position="900"/>
        <end position="946"/>
    </location>
</feature>
<dbReference type="Pfam" id="PF05368">
    <property type="entry name" value="NmrA"/>
    <property type="match status" value="1"/>
</dbReference>
<evidence type="ECO:0000256" key="2">
    <source>
        <dbReference type="ARBA" id="ARBA00022857"/>
    </source>
</evidence>
<dbReference type="Gene3D" id="3.40.50.720">
    <property type="entry name" value="NAD(P)-binding Rossmann-like Domain"/>
    <property type="match status" value="1"/>
</dbReference>
<dbReference type="InterPro" id="IPR002110">
    <property type="entry name" value="Ankyrin_rpt"/>
</dbReference>
<keyword evidence="7" id="KW-0812">Transmembrane</keyword>
<keyword evidence="4 5" id="KW-0040">ANK repeat</keyword>
<feature type="transmembrane region" description="Helical" evidence="7">
    <location>
        <begin position="152"/>
        <end position="172"/>
    </location>
</feature>
<dbReference type="InterPro" id="IPR036770">
    <property type="entry name" value="Ankyrin_rpt-contain_sf"/>
</dbReference>
<evidence type="ECO:0000313" key="10">
    <source>
        <dbReference type="EMBL" id="TQV94508.1"/>
    </source>
</evidence>
<dbReference type="InterPro" id="IPR036291">
    <property type="entry name" value="NAD(P)-bd_dom_sf"/>
</dbReference>
<feature type="repeat" description="ANK" evidence="5">
    <location>
        <begin position="421"/>
        <end position="453"/>
    </location>
</feature>
<evidence type="ECO:0000256" key="6">
    <source>
        <dbReference type="SAM" id="MobiDB-lite"/>
    </source>
</evidence>
<feature type="repeat" description="ANK" evidence="5">
    <location>
        <begin position="718"/>
        <end position="750"/>
    </location>
</feature>
<feature type="repeat" description="ANK" evidence="5">
    <location>
        <begin position="519"/>
        <end position="551"/>
    </location>
</feature>
<evidence type="ECO:0000313" key="11">
    <source>
        <dbReference type="Proteomes" id="UP000315783"/>
    </source>
</evidence>
<dbReference type="InterPro" id="IPR008030">
    <property type="entry name" value="NmrA-like"/>
</dbReference>
<feature type="repeat" description="ANK" evidence="5">
    <location>
        <begin position="650"/>
        <end position="682"/>
    </location>
</feature>
<dbReference type="PANTHER" id="PTHR24173">
    <property type="entry name" value="ANKYRIN REPEAT CONTAINING"/>
    <property type="match status" value="1"/>
</dbReference>
<protein>
    <submittedName>
        <fullName evidence="10">NmrA family protein</fullName>
    </submittedName>
</protein>
<keyword evidence="7" id="KW-0472">Membrane</keyword>
<reference evidence="10 11" key="1">
    <citation type="journal article" date="2019" name="Appl. Microbiol. Biotechnol.">
        <title>Genome sequence of Isaria javanica and comparative genome analysis insights into family S53 peptidase evolution in fungal entomopathogens.</title>
        <authorList>
            <person name="Lin R."/>
            <person name="Zhang X."/>
            <person name="Xin B."/>
            <person name="Zou M."/>
            <person name="Gao Y."/>
            <person name="Qin F."/>
            <person name="Hu Q."/>
            <person name="Xie B."/>
            <person name="Cheng X."/>
        </authorList>
    </citation>
    <scope>NUCLEOTIDE SEQUENCE [LARGE SCALE GENOMIC DNA]</scope>
    <source>
        <strain evidence="10 11">IJ1G</strain>
    </source>
</reference>
<dbReference type="SUPFAM" id="SSF51735">
    <property type="entry name" value="NAD(P)-binding Rossmann-fold domains"/>
    <property type="match status" value="1"/>
</dbReference>
<accession>A0A545UYI7</accession>
<dbReference type="InterPro" id="IPR045312">
    <property type="entry name" value="PCBER-like"/>
</dbReference>
<evidence type="ECO:0000256" key="3">
    <source>
        <dbReference type="ARBA" id="ARBA00023002"/>
    </source>
</evidence>
<feature type="repeat" description="ANK" evidence="5">
    <location>
        <begin position="552"/>
        <end position="584"/>
    </location>
</feature>
<dbReference type="Pfam" id="PF12796">
    <property type="entry name" value="Ank_2"/>
    <property type="match status" value="3"/>
</dbReference>
<keyword evidence="11" id="KW-1185">Reference proteome</keyword>
<keyword evidence="3" id="KW-0560">Oxidoreductase</keyword>
<comment type="caution">
    <text evidence="10">The sequence shown here is derived from an EMBL/GenBank/DDBJ whole genome shotgun (WGS) entry which is preliminary data.</text>
</comment>
<organism evidence="10 11">
    <name type="scientific">Cordyceps javanica</name>
    <dbReference type="NCBI Taxonomy" id="43265"/>
    <lineage>
        <taxon>Eukaryota</taxon>
        <taxon>Fungi</taxon>
        <taxon>Dikarya</taxon>
        <taxon>Ascomycota</taxon>
        <taxon>Pezizomycotina</taxon>
        <taxon>Sordariomycetes</taxon>
        <taxon>Hypocreomycetidae</taxon>
        <taxon>Hypocreales</taxon>
        <taxon>Cordycipitaceae</taxon>
        <taxon>Cordyceps</taxon>
    </lineage>
</organism>
<evidence type="ECO:0000256" key="7">
    <source>
        <dbReference type="SAM" id="Phobius"/>
    </source>
</evidence>
<dbReference type="SUPFAM" id="SSF48403">
    <property type="entry name" value="Ankyrin repeat"/>
    <property type="match status" value="2"/>
</dbReference>
<feature type="repeat" description="ANK" evidence="5">
    <location>
        <begin position="454"/>
        <end position="486"/>
    </location>
</feature>
<dbReference type="EMBL" id="SPUK01000009">
    <property type="protein sequence ID" value="TQV94508.1"/>
    <property type="molecule type" value="Genomic_DNA"/>
</dbReference>
<keyword evidence="2" id="KW-0521">NADP</keyword>
<feature type="repeat" description="ANK" evidence="5">
    <location>
        <begin position="617"/>
        <end position="649"/>
    </location>
</feature>
<dbReference type="AlphaFoldDB" id="A0A545UYI7"/>
<feature type="signal peptide" evidence="8">
    <location>
        <begin position="1"/>
        <end position="22"/>
    </location>
</feature>
<dbReference type="Proteomes" id="UP000315783">
    <property type="component" value="Unassembled WGS sequence"/>
</dbReference>
<evidence type="ECO:0000256" key="1">
    <source>
        <dbReference type="ARBA" id="ARBA00022737"/>
    </source>
</evidence>
<dbReference type="Gene3D" id="1.25.40.20">
    <property type="entry name" value="Ankyrin repeat-containing domain"/>
    <property type="match status" value="3"/>
</dbReference>
<feature type="compositionally biased region" description="Acidic residues" evidence="6">
    <location>
        <begin position="900"/>
        <end position="939"/>
    </location>
</feature>
<sequence>MVHTILVLGAGELGVAVLQALASHPKRSSTRLVVLLRQATLDAREGGKAGKIAHLKSLGIGFEAGDVSSASVDELALIFGRYDTVVSCTGMELPSGTQTKLAKAAIQGRVKRYFPWQFGMDYDKIGQGSSQDLFDEQLAVRRLLREQSETEWVIVSTGLFMSFLFLAAFGVVDLDKRVVRGLGSWENRITLTTPQDIGRVTADVMLDPRGIKNQVVLAAGDTLSYQQVSNLVDAHYGGEAFTKELWTLDALARQLREEPSSVMVKYRETFAHGVGVAWGLEETVNYERNMSMTDAKTYLRQVVDIIQLLLESGVPVDTRSEGTDSTALHAALQSWSWDAAKCLLRAGAAVNAEDYEQVRPLHIQAVIVPVELTRMMVELGADPTARNSDGWSCAAMHAFHGRAATLTILLDAGADVNDQSSGSPLIGLAAASGKRDAFQLLLDRGADLSLKNSEMLTVFHTCIEREKFDLAEILLEGGTDVDLVDDNDVTALYAAIERDSQRQFEFLLSHGANISKRCNSQTPLQCAVRAGRQKIVKVLLDRGATVAACKDDHQSPLSIAVEEGHVGIARLLLARGADSNLTNDCCTMLQMAHRADSLATFRLLLENGVDVDRAGCDGYSPLYTAAWHGKLEIVTLLTEHGADINNGGSGDWSPVQAAVENGHLPILEYLVQRGANTDTEAVGQKSSLVMIASAGGKLEVVKWLLANTSLRVDDVDAFGRTALHYAARTGRVPVMETLATTYPDILSARDLTGATAFMLAARNGHTAALQSLLRAIGTSVLADRDDGDHSPIYWAKRCRETVAAETLSNCALESDLELPADAFSEEEDDCRVQINAKGCYCDICGCHSTAPPNIEAFECHECFPGEEAFVVICGICARDRGKCLEVGHDWKKHVCECIDEEDAESEEENSSEEGSDDEWDDEDEDGSVALEDEVEDESDQGSSSES</sequence>
<dbReference type="PROSITE" id="PS50297">
    <property type="entry name" value="ANK_REP_REGION"/>
    <property type="match status" value="6"/>
</dbReference>
<dbReference type="PROSITE" id="PS50088">
    <property type="entry name" value="ANK_REPEAT"/>
    <property type="match status" value="9"/>
</dbReference>
<evidence type="ECO:0000256" key="4">
    <source>
        <dbReference type="ARBA" id="ARBA00023043"/>
    </source>
</evidence>